<dbReference type="EMBL" id="BART01022096">
    <property type="protein sequence ID" value="GAG92282.1"/>
    <property type="molecule type" value="Genomic_DNA"/>
</dbReference>
<reference evidence="1" key="1">
    <citation type="journal article" date="2014" name="Front. Microbiol.">
        <title>High frequency of phylogenetically diverse reductive dehalogenase-homologous genes in deep subseafloor sedimentary metagenomes.</title>
        <authorList>
            <person name="Kawai M."/>
            <person name="Futagami T."/>
            <person name="Toyoda A."/>
            <person name="Takaki Y."/>
            <person name="Nishi S."/>
            <person name="Hori S."/>
            <person name="Arai W."/>
            <person name="Tsubouchi T."/>
            <person name="Morono Y."/>
            <person name="Uchiyama I."/>
            <person name="Ito T."/>
            <person name="Fujiyama A."/>
            <person name="Inagaki F."/>
            <person name="Takami H."/>
        </authorList>
    </citation>
    <scope>NUCLEOTIDE SEQUENCE</scope>
    <source>
        <strain evidence="1">Expedition CK06-06</strain>
    </source>
</reference>
<evidence type="ECO:0000313" key="1">
    <source>
        <dbReference type="EMBL" id="GAG92282.1"/>
    </source>
</evidence>
<dbReference type="AlphaFoldDB" id="X1CGR6"/>
<gene>
    <name evidence="1" type="ORF">S01H4_40555</name>
</gene>
<accession>X1CGR6</accession>
<organism evidence="1">
    <name type="scientific">marine sediment metagenome</name>
    <dbReference type="NCBI Taxonomy" id="412755"/>
    <lineage>
        <taxon>unclassified sequences</taxon>
        <taxon>metagenomes</taxon>
        <taxon>ecological metagenomes</taxon>
    </lineage>
</organism>
<proteinExistence type="predicted"/>
<sequence length="126" mass="14479">IRLNCSINMAYDKKVIYKKALQVVERDGVYFLSDVIALVGIASSTWYQLFPTDSSETVTIKERMIEKRVDAKSTVLRNWKESDNATLQMGFMKIIANESQFDRLNGTKQKIEHSGEITISPKEWID</sequence>
<name>X1CGR6_9ZZZZ</name>
<protein>
    <submittedName>
        <fullName evidence="1">Uncharacterized protein</fullName>
    </submittedName>
</protein>
<comment type="caution">
    <text evidence="1">The sequence shown here is derived from an EMBL/GenBank/DDBJ whole genome shotgun (WGS) entry which is preliminary data.</text>
</comment>
<feature type="non-terminal residue" evidence="1">
    <location>
        <position position="1"/>
    </location>
</feature>